<dbReference type="PANTHER" id="PTHR48111">
    <property type="entry name" value="REGULATOR OF RPOS"/>
    <property type="match status" value="1"/>
</dbReference>
<evidence type="ECO:0000256" key="5">
    <source>
        <dbReference type="PROSITE-ProRule" id="PRU01091"/>
    </source>
</evidence>
<evidence type="ECO:0000256" key="2">
    <source>
        <dbReference type="ARBA" id="ARBA00023125"/>
    </source>
</evidence>
<dbReference type="CDD" id="cd00383">
    <property type="entry name" value="trans_reg_C"/>
    <property type="match status" value="1"/>
</dbReference>
<dbReference type="EMBL" id="SLVJ01000015">
    <property type="protein sequence ID" value="TCM65202.1"/>
    <property type="molecule type" value="Genomic_DNA"/>
</dbReference>
<dbReference type="GO" id="GO:0000156">
    <property type="term" value="F:phosphorelay response regulator activity"/>
    <property type="evidence" value="ECO:0007669"/>
    <property type="project" value="TreeGrafter"/>
</dbReference>
<dbReference type="Gene3D" id="3.40.50.2300">
    <property type="match status" value="1"/>
</dbReference>
<evidence type="ECO:0000256" key="4">
    <source>
        <dbReference type="PROSITE-ProRule" id="PRU00169"/>
    </source>
</evidence>
<dbReference type="InterPro" id="IPR036388">
    <property type="entry name" value="WH-like_DNA-bd_sf"/>
</dbReference>
<feature type="domain" description="Response regulatory" evidence="6">
    <location>
        <begin position="15"/>
        <end position="128"/>
    </location>
</feature>
<keyword evidence="1" id="KW-0805">Transcription regulation</keyword>
<organism evidence="8 9">
    <name type="scientific">Acinetobacter calcoaceticus</name>
    <dbReference type="NCBI Taxonomy" id="471"/>
    <lineage>
        <taxon>Bacteria</taxon>
        <taxon>Pseudomonadati</taxon>
        <taxon>Pseudomonadota</taxon>
        <taxon>Gammaproteobacteria</taxon>
        <taxon>Moraxellales</taxon>
        <taxon>Moraxellaceae</taxon>
        <taxon>Acinetobacter</taxon>
        <taxon>Acinetobacter calcoaceticus/baumannii complex</taxon>
    </lineage>
</organism>
<proteinExistence type="predicted"/>
<dbReference type="GO" id="GO:0006355">
    <property type="term" value="P:regulation of DNA-templated transcription"/>
    <property type="evidence" value="ECO:0007669"/>
    <property type="project" value="InterPro"/>
</dbReference>
<dbReference type="PROSITE" id="PS51755">
    <property type="entry name" value="OMPR_PHOB"/>
    <property type="match status" value="1"/>
</dbReference>
<keyword evidence="4" id="KW-0597">Phosphoprotein</keyword>
<dbReference type="Proteomes" id="UP000294963">
    <property type="component" value="Unassembled WGS sequence"/>
</dbReference>
<feature type="domain" description="OmpR/PhoB-type" evidence="7">
    <location>
        <begin position="141"/>
        <end position="235"/>
    </location>
</feature>
<dbReference type="InterPro" id="IPR001867">
    <property type="entry name" value="OmpR/PhoB-type_DNA-bd"/>
</dbReference>
<dbReference type="PROSITE" id="PS50110">
    <property type="entry name" value="RESPONSE_REGULATORY"/>
    <property type="match status" value="1"/>
</dbReference>
<dbReference type="CDD" id="cd17624">
    <property type="entry name" value="REC_OmpR_PmrA-like"/>
    <property type="match status" value="1"/>
</dbReference>
<dbReference type="OrthoDB" id="9802426at2"/>
<feature type="DNA-binding region" description="OmpR/PhoB-type" evidence="5">
    <location>
        <begin position="141"/>
        <end position="235"/>
    </location>
</feature>
<evidence type="ECO:0000313" key="9">
    <source>
        <dbReference type="Proteomes" id="UP000294963"/>
    </source>
</evidence>
<dbReference type="GO" id="GO:0032993">
    <property type="term" value="C:protein-DNA complex"/>
    <property type="evidence" value="ECO:0007669"/>
    <property type="project" value="TreeGrafter"/>
</dbReference>
<reference evidence="8 9" key="1">
    <citation type="submission" date="2019-03" db="EMBL/GenBank/DDBJ databases">
        <title>Genomic analyses of the natural microbiome of Caenorhabditis elegans.</title>
        <authorList>
            <person name="Samuel B."/>
        </authorList>
    </citation>
    <scope>NUCLEOTIDE SEQUENCE [LARGE SCALE GENOMIC DNA]</scope>
    <source>
        <strain evidence="8 9">JUb89</strain>
    </source>
</reference>
<evidence type="ECO:0000259" key="6">
    <source>
        <dbReference type="PROSITE" id="PS50110"/>
    </source>
</evidence>
<comment type="caution">
    <text evidence="8">The sequence shown here is derived from an EMBL/GenBank/DDBJ whole genome shotgun (WGS) entry which is preliminary data.</text>
</comment>
<keyword evidence="2 5" id="KW-0238">DNA-binding</keyword>
<gene>
    <name evidence="8" type="ORF">EC844_11540</name>
</gene>
<evidence type="ECO:0000256" key="1">
    <source>
        <dbReference type="ARBA" id="ARBA00023015"/>
    </source>
</evidence>
<dbReference type="InterPro" id="IPR001789">
    <property type="entry name" value="Sig_transdc_resp-reg_receiver"/>
</dbReference>
<dbReference type="SMART" id="SM00862">
    <property type="entry name" value="Trans_reg_C"/>
    <property type="match status" value="1"/>
</dbReference>
<dbReference type="GO" id="GO:0000976">
    <property type="term" value="F:transcription cis-regulatory region binding"/>
    <property type="evidence" value="ECO:0007669"/>
    <property type="project" value="TreeGrafter"/>
</dbReference>
<dbReference type="AlphaFoldDB" id="A0A4R1XPW2"/>
<dbReference type="Pfam" id="PF00486">
    <property type="entry name" value="Trans_reg_C"/>
    <property type="match status" value="1"/>
</dbReference>
<dbReference type="GO" id="GO:0005829">
    <property type="term" value="C:cytosol"/>
    <property type="evidence" value="ECO:0007669"/>
    <property type="project" value="TreeGrafter"/>
</dbReference>
<dbReference type="InterPro" id="IPR011006">
    <property type="entry name" value="CheY-like_superfamily"/>
</dbReference>
<feature type="modified residue" description="4-aspartylphosphate" evidence="4">
    <location>
        <position position="64"/>
    </location>
</feature>
<accession>A0A4R1XPW2</accession>
<dbReference type="SUPFAM" id="SSF52172">
    <property type="entry name" value="CheY-like"/>
    <property type="match status" value="1"/>
</dbReference>
<keyword evidence="9" id="KW-1185">Reference proteome</keyword>
<dbReference type="PANTHER" id="PTHR48111:SF67">
    <property type="entry name" value="TRANSCRIPTIONAL REGULATORY PROTEIN TCTD"/>
    <property type="match status" value="1"/>
</dbReference>
<dbReference type="SMART" id="SM00448">
    <property type="entry name" value="REC"/>
    <property type="match status" value="1"/>
</dbReference>
<dbReference type="InterPro" id="IPR039420">
    <property type="entry name" value="WalR-like"/>
</dbReference>
<dbReference type="Gene3D" id="6.10.250.690">
    <property type="match status" value="1"/>
</dbReference>
<evidence type="ECO:0000256" key="3">
    <source>
        <dbReference type="ARBA" id="ARBA00023163"/>
    </source>
</evidence>
<sequence length="239" mass="27376">MWGDNLNLTRSITTSILMIEDDFMIAESTMTLLRFHQFDVDWVNNGLDGLKRLAEHHYDLILLDLGLPMMDGMQVLKQIRLKTNIPVLIISARDQLENRVSGLNQGADDYLIKPYEFDELLARISALLRRCGRDSSHHVAESKISCGDVTLDIEQHIVTLNGAEIELSNREWAILMPLMTHPNKIFSKANLEDKLYDFDSEVNSNTIEVYVHHLRSKLGKDFIRTIRGLGYRLGQAQKL</sequence>
<dbReference type="Pfam" id="PF00072">
    <property type="entry name" value="Response_reg"/>
    <property type="match status" value="1"/>
</dbReference>
<name>A0A4R1XPW2_ACICA</name>
<protein>
    <submittedName>
        <fullName evidence="8">Two-component system OmpR family response regulator/two-component system response regulator QseB</fullName>
    </submittedName>
</protein>
<keyword evidence="3" id="KW-0804">Transcription</keyword>
<evidence type="ECO:0000259" key="7">
    <source>
        <dbReference type="PROSITE" id="PS51755"/>
    </source>
</evidence>
<dbReference type="Gene3D" id="1.10.10.10">
    <property type="entry name" value="Winged helix-like DNA-binding domain superfamily/Winged helix DNA-binding domain"/>
    <property type="match status" value="1"/>
</dbReference>
<evidence type="ECO:0000313" key="8">
    <source>
        <dbReference type="EMBL" id="TCM65202.1"/>
    </source>
</evidence>